<protein>
    <submittedName>
        <fullName evidence="2">Uncharacterized protein</fullName>
    </submittedName>
</protein>
<accession>A0A8X6JMJ9</accession>
<feature type="compositionally biased region" description="Basic and acidic residues" evidence="1">
    <location>
        <begin position="78"/>
        <end position="90"/>
    </location>
</feature>
<organism evidence="2 3">
    <name type="scientific">Trichonephila clavata</name>
    <name type="common">Joro spider</name>
    <name type="synonym">Nephila clavata</name>
    <dbReference type="NCBI Taxonomy" id="2740835"/>
    <lineage>
        <taxon>Eukaryota</taxon>
        <taxon>Metazoa</taxon>
        <taxon>Ecdysozoa</taxon>
        <taxon>Arthropoda</taxon>
        <taxon>Chelicerata</taxon>
        <taxon>Arachnida</taxon>
        <taxon>Araneae</taxon>
        <taxon>Araneomorphae</taxon>
        <taxon>Entelegynae</taxon>
        <taxon>Araneoidea</taxon>
        <taxon>Nephilidae</taxon>
        <taxon>Trichonephila</taxon>
    </lineage>
</organism>
<sequence>MPSLPKDELERLRQETTVAENELQTILGELALVTCPFVNCPAHSLNLDQNGKLKTKKTNKIKPIESSAKIAINTPNENNDKSKVSTTEKNKIKRNG</sequence>
<dbReference type="Proteomes" id="UP000887116">
    <property type="component" value="Unassembled WGS sequence"/>
</dbReference>
<name>A0A8X6JMJ9_TRICU</name>
<dbReference type="AlphaFoldDB" id="A0A8X6JMJ9"/>
<dbReference type="EMBL" id="BMAO01026795">
    <property type="protein sequence ID" value="GFR12531.1"/>
    <property type="molecule type" value="Genomic_DNA"/>
</dbReference>
<evidence type="ECO:0000313" key="2">
    <source>
        <dbReference type="EMBL" id="GFR12531.1"/>
    </source>
</evidence>
<gene>
    <name evidence="2" type="ORF">TNCT_532401</name>
</gene>
<evidence type="ECO:0000313" key="3">
    <source>
        <dbReference type="Proteomes" id="UP000887116"/>
    </source>
</evidence>
<feature type="region of interest" description="Disordered" evidence="1">
    <location>
        <begin position="64"/>
        <end position="96"/>
    </location>
</feature>
<proteinExistence type="predicted"/>
<keyword evidence="3" id="KW-1185">Reference proteome</keyword>
<reference evidence="2" key="1">
    <citation type="submission" date="2020-07" db="EMBL/GenBank/DDBJ databases">
        <title>Multicomponent nature underlies the extraordinary mechanical properties of spider dragline silk.</title>
        <authorList>
            <person name="Kono N."/>
            <person name="Nakamura H."/>
            <person name="Mori M."/>
            <person name="Yoshida Y."/>
            <person name="Ohtoshi R."/>
            <person name="Malay A.D."/>
            <person name="Moran D.A.P."/>
            <person name="Tomita M."/>
            <person name="Numata K."/>
            <person name="Arakawa K."/>
        </authorList>
    </citation>
    <scope>NUCLEOTIDE SEQUENCE</scope>
</reference>
<evidence type="ECO:0000256" key="1">
    <source>
        <dbReference type="SAM" id="MobiDB-lite"/>
    </source>
</evidence>
<comment type="caution">
    <text evidence="2">The sequence shown here is derived from an EMBL/GenBank/DDBJ whole genome shotgun (WGS) entry which is preliminary data.</text>
</comment>